<organism evidence="1 2">
    <name type="scientific">Pseudoalteromonas piscicida</name>
    <dbReference type="NCBI Taxonomy" id="43662"/>
    <lineage>
        <taxon>Bacteria</taxon>
        <taxon>Pseudomonadati</taxon>
        <taxon>Pseudomonadota</taxon>
        <taxon>Gammaproteobacteria</taxon>
        <taxon>Alteromonadales</taxon>
        <taxon>Pseudoalteromonadaceae</taxon>
        <taxon>Pseudoalteromonas</taxon>
    </lineage>
</organism>
<evidence type="ECO:0000313" key="2">
    <source>
        <dbReference type="Proteomes" id="UP000016521"/>
    </source>
</evidence>
<evidence type="ECO:0000313" key="1">
    <source>
        <dbReference type="EMBL" id="ATD08742.1"/>
    </source>
</evidence>
<name>A0ABN5CN93_PSEO7</name>
<gene>
    <name evidence="1" type="ORF">PPIS_a4063</name>
</gene>
<protein>
    <submittedName>
        <fullName evidence="1">Uncharacterized protein</fullName>
    </submittedName>
</protein>
<keyword evidence="2" id="KW-1185">Reference proteome</keyword>
<accession>A0ABN5CN93</accession>
<dbReference type="Proteomes" id="UP000016521">
    <property type="component" value="Chromosome I"/>
</dbReference>
<proteinExistence type="predicted"/>
<dbReference type="EMBL" id="CP011924">
    <property type="protein sequence ID" value="ATD08742.1"/>
    <property type="molecule type" value="Genomic_DNA"/>
</dbReference>
<reference evidence="1 2" key="1">
    <citation type="submission" date="2015-06" db="EMBL/GenBank/DDBJ databases">
        <authorList>
            <person name="Xie B.-B."/>
            <person name="Rong J.-C."/>
            <person name="Qin Q.-L."/>
            <person name="Zhang Y.-Z."/>
        </authorList>
    </citation>
    <scope>NUCLEOTIDE SEQUENCE [LARGE SCALE GENOMIC DNA]</scope>
    <source>
        <strain evidence="1 2">JCM 20779</strain>
    </source>
</reference>
<sequence length="37" mass="4345">MLNRVTLNAIRFSIFKMTINLNLKNNKQAHFLSEPQV</sequence>